<protein>
    <submittedName>
        <fullName evidence="1">IS66 family insertion sequence element accessory protein TnpB</fullName>
    </submittedName>
</protein>
<reference evidence="1" key="2">
    <citation type="submission" date="2018-07" db="EMBL/GenBank/DDBJ databases">
        <authorList>
            <consortium name="NCBI Pathogen Detection Project"/>
        </authorList>
    </citation>
    <scope>NUCLEOTIDE SEQUENCE</scope>
    <source>
        <strain evidence="1">5039-68</strain>
    </source>
</reference>
<gene>
    <name evidence="1" type="ORF">GND13_003877</name>
</gene>
<dbReference type="EMBL" id="DAASAS010000033">
    <property type="protein sequence ID" value="HAE4734485.1"/>
    <property type="molecule type" value="Genomic_DNA"/>
</dbReference>
<evidence type="ECO:0000313" key="1">
    <source>
        <dbReference type="EMBL" id="HAE4734485.1"/>
    </source>
</evidence>
<name>A0A731TKR3_SALEE</name>
<proteinExistence type="predicted"/>
<feature type="non-terminal residue" evidence="1">
    <location>
        <position position="44"/>
    </location>
</feature>
<comment type="caution">
    <text evidence="1">The sequence shown here is derived from an EMBL/GenBank/DDBJ whole genome shotgun (WGS) entry which is preliminary data.</text>
</comment>
<dbReference type="AlphaFoldDB" id="A0A731TKR3"/>
<organism evidence="1">
    <name type="scientific">Salmonella enterica subsp. VII serovar 40:z4,z24:[z39]</name>
    <dbReference type="NCBI Taxonomy" id="1967625"/>
    <lineage>
        <taxon>Bacteria</taxon>
        <taxon>Pseudomonadati</taxon>
        <taxon>Pseudomonadota</taxon>
        <taxon>Gammaproteobacteria</taxon>
        <taxon>Enterobacterales</taxon>
        <taxon>Enterobacteriaceae</taxon>
        <taxon>Salmonella</taxon>
    </lineage>
</organism>
<sequence length="44" mass="5279">MSIIFSGHYRMKHRAWITEALRLHFEEHLFRVEAGRRLGVPKTT</sequence>
<accession>A0A731TKR3</accession>
<reference evidence="1" key="1">
    <citation type="journal article" date="2018" name="Genome Biol.">
        <title>SKESA: strategic k-mer extension for scrupulous assemblies.</title>
        <authorList>
            <person name="Souvorov A."/>
            <person name="Agarwala R."/>
            <person name="Lipman D.J."/>
        </authorList>
    </citation>
    <scope>NUCLEOTIDE SEQUENCE</scope>
    <source>
        <strain evidence="1">5039-68</strain>
    </source>
</reference>